<gene>
    <name evidence="2" type="ORF">LzC2_36230</name>
</gene>
<dbReference type="SUPFAM" id="SSF53448">
    <property type="entry name" value="Nucleotide-diphospho-sugar transferases"/>
    <property type="match status" value="1"/>
</dbReference>
<accession>A0ABX1VJU2</accession>
<evidence type="ECO:0000256" key="1">
    <source>
        <dbReference type="SAM" id="MobiDB-lite"/>
    </source>
</evidence>
<dbReference type="EMBL" id="WTPX01000162">
    <property type="protein sequence ID" value="NNJ27518.1"/>
    <property type="molecule type" value="Genomic_DNA"/>
</dbReference>
<proteinExistence type="predicted"/>
<sequence>MASPQSSLPSDVILATAASDSHAQSVLVQLGSLRANWPDHPPVTVYDLGMKPAFVAAIEPHAARVVRVPPFVPHWRRRMCWRGWVMRDLGKSLYIWLDGGVLALRPLTDMVQQTVERSYFCSTNLWPLLPNVNPRLKVHSGKTDEELGRIPSINSGIYGLDLADPRAAALRDEFYEMTLDEGLFTATHHLHRHDQPALTLLLWKYFGNVLYADARIYGGWESPASAPAQAIWVHRRHVLPADARAYVARLLGEAEGPHKPSTPPAEVMRGGSAKGGPVMKIRKQIAAWRGRTPPPQNTHGVRGAGDVELGTDLLDLLATWS</sequence>
<evidence type="ECO:0000313" key="3">
    <source>
        <dbReference type="Proteomes" id="UP000609651"/>
    </source>
</evidence>
<dbReference type="Proteomes" id="UP000609651">
    <property type="component" value="Unassembled WGS sequence"/>
</dbReference>
<protein>
    <submittedName>
        <fullName evidence="2">Uncharacterized protein</fullName>
    </submittedName>
</protein>
<feature type="region of interest" description="Disordered" evidence="1">
    <location>
        <begin position="255"/>
        <end position="274"/>
    </location>
</feature>
<organism evidence="2 3">
    <name type="scientific">Alienimonas chondri</name>
    <dbReference type="NCBI Taxonomy" id="2681879"/>
    <lineage>
        <taxon>Bacteria</taxon>
        <taxon>Pseudomonadati</taxon>
        <taxon>Planctomycetota</taxon>
        <taxon>Planctomycetia</taxon>
        <taxon>Planctomycetales</taxon>
        <taxon>Planctomycetaceae</taxon>
        <taxon>Alienimonas</taxon>
    </lineage>
</organism>
<keyword evidence="3" id="KW-1185">Reference proteome</keyword>
<name>A0ABX1VJU2_9PLAN</name>
<dbReference type="InterPro" id="IPR029044">
    <property type="entry name" value="Nucleotide-diphossugar_trans"/>
</dbReference>
<reference evidence="2 3" key="1">
    <citation type="journal article" date="2020" name="Syst. Appl. Microbiol.">
        <title>Alienimonas chondri sp. nov., a novel planctomycete isolated from the biofilm of the red alga Chondrus crispus.</title>
        <authorList>
            <person name="Vitorino I."/>
            <person name="Albuquerque L."/>
            <person name="Wiegand S."/>
            <person name="Kallscheuer N."/>
            <person name="da Costa M.S."/>
            <person name="Lobo-da-Cunha A."/>
            <person name="Jogler C."/>
            <person name="Lage O.M."/>
        </authorList>
    </citation>
    <scope>NUCLEOTIDE SEQUENCE [LARGE SCALE GENOMIC DNA]</scope>
    <source>
        <strain evidence="2 3">LzC2</strain>
    </source>
</reference>
<evidence type="ECO:0000313" key="2">
    <source>
        <dbReference type="EMBL" id="NNJ27518.1"/>
    </source>
</evidence>
<comment type="caution">
    <text evidence="2">The sequence shown here is derived from an EMBL/GenBank/DDBJ whole genome shotgun (WGS) entry which is preliminary data.</text>
</comment>